<accession>S3HAB0</accession>
<feature type="non-terminal residue" evidence="2">
    <location>
        <position position="1"/>
    </location>
</feature>
<feature type="region of interest" description="Disordered" evidence="1">
    <location>
        <begin position="1"/>
        <end position="28"/>
    </location>
</feature>
<gene>
    <name evidence="2" type="ORF">RGCCGE502_24623</name>
</gene>
<organism evidence="2 3">
    <name type="scientific">Rhizobium grahamii CCGE 502</name>
    <dbReference type="NCBI Taxonomy" id="990285"/>
    <lineage>
        <taxon>Bacteria</taxon>
        <taxon>Pseudomonadati</taxon>
        <taxon>Pseudomonadota</taxon>
        <taxon>Alphaproteobacteria</taxon>
        <taxon>Hyphomicrobiales</taxon>
        <taxon>Rhizobiaceae</taxon>
        <taxon>Rhizobium/Agrobacterium group</taxon>
        <taxon>Rhizobium</taxon>
    </lineage>
</organism>
<reference evidence="2 3" key="1">
    <citation type="journal article" date="2012" name="J. Bacteriol.">
        <title>Genome sequence of Rhizobium grahamii CCGE502, a broad-host-range symbiont with low nodulation competitiveness in Phaseolus vulgaris.</title>
        <authorList>
            <person name="Althabegoiti M.J."/>
            <person name="Lozano L."/>
            <person name="Torres-Tejerizo G."/>
            <person name="Ormeno-Orrillo E."/>
            <person name="Rogel M.A."/>
            <person name="Gonzalez V."/>
            <person name="Martinez-Romero E."/>
        </authorList>
    </citation>
    <scope>NUCLEOTIDE SEQUENCE [LARGE SCALE GENOMIC DNA]</scope>
    <source>
        <strain evidence="2 3">CCGE 502</strain>
    </source>
</reference>
<protein>
    <submittedName>
        <fullName evidence="2">Uncharacterized protein</fullName>
    </submittedName>
</protein>
<keyword evidence="3" id="KW-1185">Reference proteome</keyword>
<dbReference type="AlphaFoldDB" id="S3HAB0"/>
<evidence type="ECO:0000313" key="3">
    <source>
        <dbReference type="Proteomes" id="UP000014411"/>
    </source>
</evidence>
<evidence type="ECO:0000313" key="2">
    <source>
        <dbReference type="EMBL" id="EPE95534.1"/>
    </source>
</evidence>
<comment type="caution">
    <text evidence="2">The sequence shown here is derived from an EMBL/GenBank/DDBJ whole genome shotgun (WGS) entry which is preliminary data.</text>
</comment>
<sequence length="63" mass="6973">EDSAKSRLPLAESHAATAGRVGQNTHENRRVFSQAKTGQKLIVSERSDLRKFCGAAYRFAKKP</sequence>
<dbReference type="Proteomes" id="UP000014411">
    <property type="component" value="Unassembled WGS sequence"/>
</dbReference>
<evidence type="ECO:0000256" key="1">
    <source>
        <dbReference type="SAM" id="MobiDB-lite"/>
    </source>
</evidence>
<name>S3HAB0_9HYPH</name>
<dbReference type="HOGENOM" id="CLU_2873202_0_0_5"/>
<dbReference type="EMBL" id="AEYE02000030">
    <property type="protein sequence ID" value="EPE95534.1"/>
    <property type="molecule type" value="Genomic_DNA"/>
</dbReference>
<proteinExistence type="predicted"/>